<organism evidence="1 2">
    <name type="scientific">Hydrogenophaga laconesensis</name>
    <dbReference type="NCBI Taxonomy" id="1805971"/>
    <lineage>
        <taxon>Bacteria</taxon>
        <taxon>Pseudomonadati</taxon>
        <taxon>Pseudomonadota</taxon>
        <taxon>Betaproteobacteria</taxon>
        <taxon>Burkholderiales</taxon>
        <taxon>Comamonadaceae</taxon>
        <taxon>Hydrogenophaga</taxon>
    </lineage>
</organism>
<evidence type="ECO:0000313" key="2">
    <source>
        <dbReference type="Proteomes" id="UP001265550"/>
    </source>
</evidence>
<dbReference type="Proteomes" id="UP001265550">
    <property type="component" value="Unassembled WGS sequence"/>
</dbReference>
<gene>
    <name evidence="1" type="ORF">J2X09_003630</name>
</gene>
<accession>A0ABU1VEJ3</accession>
<name>A0ABU1VEJ3_9BURK</name>
<protein>
    <submittedName>
        <fullName evidence="1">Uncharacterized protein</fullName>
    </submittedName>
</protein>
<reference evidence="1 2" key="1">
    <citation type="submission" date="2023-07" db="EMBL/GenBank/DDBJ databases">
        <title>Sorghum-associated microbial communities from plants grown in Nebraska, USA.</title>
        <authorList>
            <person name="Schachtman D."/>
        </authorList>
    </citation>
    <scope>NUCLEOTIDE SEQUENCE [LARGE SCALE GENOMIC DNA]</scope>
    <source>
        <strain evidence="1 2">BE240</strain>
    </source>
</reference>
<keyword evidence="2" id="KW-1185">Reference proteome</keyword>
<evidence type="ECO:0000313" key="1">
    <source>
        <dbReference type="EMBL" id="MDR7095877.1"/>
    </source>
</evidence>
<proteinExistence type="predicted"/>
<sequence>MQQLQDELLESRMRMFSAGNFKASPVERGPQPESFFI</sequence>
<comment type="caution">
    <text evidence="1">The sequence shown here is derived from an EMBL/GenBank/DDBJ whole genome shotgun (WGS) entry which is preliminary data.</text>
</comment>
<dbReference type="EMBL" id="JAVDWE010000011">
    <property type="protein sequence ID" value="MDR7095877.1"/>
    <property type="molecule type" value="Genomic_DNA"/>
</dbReference>